<dbReference type="Proteomes" id="UP000199546">
    <property type="component" value="Unassembled WGS sequence"/>
</dbReference>
<evidence type="ECO:0000313" key="3">
    <source>
        <dbReference type="Proteomes" id="UP000199546"/>
    </source>
</evidence>
<feature type="region of interest" description="Disordered" evidence="1">
    <location>
        <begin position="54"/>
        <end position="87"/>
    </location>
</feature>
<dbReference type="AlphaFoldDB" id="A0A1I6Y5H3"/>
<evidence type="ECO:0000313" key="2">
    <source>
        <dbReference type="EMBL" id="SFT45720.1"/>
    </source>
</evidence>
<gene>
    <name evidence="2" type="ORF">SAMN05660657_00921</name>
</gene>
<evidence type="ECO:0000256" key="1">
    <source>
        <dbReference type="SAM" id="MobiDB-lite"/>
    </source>
</evidence>
<accession>A0A1I6Y5H3</accession>
<keyword evidence="3" id="KW-1185">Reference proteome</keyword>
<dbReference type="RefSeq" id="WP_093578213.1">
    <property type="nucleotide sequence ID" value="NZ_FPBA01000002.1"/>
</dbReference>
<reference evidence="3" key="1">
    <citation type="submission" date="2016-10" db="EMBL/GenBank/DDBJ databases">
        <authorList>
            <person name="Varghese N."/>
            <person name="Submissions S."/>
        </authorList>
    </citation>
    <scope>NUCLEOTIDE SEQUENCE [LARGE SCALE GENOMIC DNA]</scope>
    <source>
        <strain evidence="3">DSM 46136</strain>
    </source>
</reference>
<feature type="compositionally biased region" description="Low complexity" evidence="1">
    <location>
        <begin position="54"/>
        <end position="73"/>
    </location>
</feature>
<name>A0A1I6Y5H3_9ACTN</name>
<sequence length="87" mass="8309">MTTPAVHAPCVSLDGSAAGAGRDAENPLGIGGERLHGWIVAEGPEAAPERAVAAAGGAGHARGAAPARGCRPELTGPSGASSGRMGT</sequence>
<organism evidence="2 3">
    <name type="scientific">Geodermatophilus amargosae</name>
    <dbReference type="NCBI Taxonomy" id="1296565"/>
    <lineage>
        <taxon>Bacteria</taxon>
        <taxon>Bacillati</taxon>
        <taxon>Actinomycetota</taxon>
        <taxon>Actinomycetes</taxon>
        <taxon>Geodermatophilales</taxon>
        <taxon>Geodermatophilaceae</taxon>
        <taxon>Geodermatophilus</taxon>
    </lineage>
</organism>
<proteinExistence type="predicted"/>
<protein>
    <submittedName>
        <fullName evidence="2">Uncharacterized protein</fullName>
    </submittedName>
</protein>
<dbReference type="EMBL" id="FPBA01000002">
    <property type="protein sequence ID" value="SFT45720.1"/>
    <property type="molecule type" value="Genomic_DNA"/>
</dbReference>